<dbReference type="InterPro" id="IPR008007">
    <property type="entry name" value="Peptidase_M42"/>
</dbReference>
<evidence type="ECO:0000256" key="5">
    <source>
        <dbReference type="ARBA" id="ARBA00022801"/>
    </source>
</evidence>
<keyword evidence="10" id="KW-1185">Reference proteome</keyword>
<evidence type="ECO:0000256" key="1">
    <source>
        <dbReference type="ARBA" id="ARBA00006272"/>
    </source>
</evidence>
<keyword evidence="4 8" id="KW-0479">Metal-binding</keyword>
<dbReference type="Proteomes" id="UP000270291">
    <property type="component" value="Unassembled WGS sequence"/>
</dbReference>
<dbReference type="InterPro" id="IPR051464">
    <property type="entry name" value="Peptidase_M42_aminopept"/>
</dbReference>
<reference evidence="9 10" key="1">
    <citation type="submission" date="2018-12" db="EMBL/GenBank/DDBJ databases">
        <authorList>
            <person name="Feng G."/>
            <person name="Zhu H."/>
        </authorList>
    </citation>
    <scope>NUCLEOTIDE SEQUENCE [LARGE SCALE GENOMIC DNA]</scope>
    <source>
        <strain evidence="9 10">LMG 26000</strain>
    </source>
</reference>
<dbReference type="EMBL" id="RWIU01000005">
    <property type="protein sequence ID" value="RSK42476.1"/>
    <property type="molecule type" value="Genomic_DNA"/>
</dbReference>
<gene>
    <name evidence="9" type="ORF">EI293_16320</name>
</gene>
<dbReference type="OrthoDB" id="9772053at2"/>
<evidence type="ECO:0000256" key="7">
    <source>
        <dbReference type="PIRSR" id="PIRSR001123-1"/>
    </source>
</evidence>
<dbReference type="CDD" id="cd05656">
    <property type="entry name" value="M42_Frv"/>
    <property type="match status" value="1"/>
</dbReference>
<accession>A0A428K7Q2</accession>
<keyword evidence="2" id="KW-0031">Aminopeptidase</keyword>
<evidence type="ECO:0000313" key="10">
    <source>
        <dbReference type="Proteomes" id="UP000270291"/>
    </source>
</evidence>
<feature type="binding site" evidence="8">
    <location>
        <position position="177"/>
    </location>
    <ligand>
        <name>Zn(2+)</name>
        <dbReference type="ChEBI" id="CHEBI:29105"/>
        <label>2</label>
    </ligand>
</feature>
<comment type="caution">
    <text evidence="9">The sequence shown here is derived from an EMBL/GenBank/DDBJ whole genome shotgun (WGS) entry which is preliminary data.</text>
</comment>
<dbReference type="Gene3D" id="2.40.30.40">
    <property type="entry name" value="Peptidase M42, domain 2"/>
    <property type="match status" value="1"/>
</dbReference>
<dbReference type="PIRSF" id="PIRSF001123">
    <property type="entry name" value="PepA_GA"/>
    <property type="match status" value="1"/>
</dbReference>
<dbReference type="SUPFAM" id="SSF101821">
    <property type="entry name" value="Aminopeptidase/glucanase lid domain"/>
    <property type="match status" value="1"/>
</dbReference>
<dbReference type="InterPro" id="IPR023367">
    <property type="entry name" value="Peptidase_M42_dom2"/>
</dbReference>
<dbReference type="RefSeq" id="WP_125439606.1">
    <property type="nucleotide sequence ID" value="NZ_RWIU01000005.1"/>
</dbReference>
<dbReference type="Pfam" id="PF05343">
    <property type="entry name" value="Peptidase_M42"/>
    <property type="match status" value="1"/>
</dbReference>
<feature type="binding site" evidence="8">
    <location>
        <position position="212"/>
    </location>
    <ligand>
        <name>Zn(2+)</name>
        <dbReference type="ChEBI" id="CHEBI:29105"/>
        <label>2</label>
    </ligand>
</feature>
<comment type="cofactor">
    <cofactor evidence="8">
        <name>a divalent metal cation</name>
        <dbReference type="ChEBI" id="CHEBI:60240"/>
    </cofactor>
    <text evidence="8">Binds 2 divalent metal cations per subunit.</text>
</comment>
<organism evidence="9 10">
    <name type="scientific">Hymenobacter perfusus</name>
    <dbReference type="NCBI Taxonomy" id="1236770"/>
    <lineage>
        <taxon>Bacteria</taxon>
        <taxon>Pseudomonadati</taxon>
        <taxon>Bacteroidota</taxon>
        <taxon>Cytophagia</taxon>
        <taxon>Cytophagales</taxon>
        <taxon>Hymenobacteraceae</taxon>
        <taxon>Hymenobacter</taxon>
    </lineage>
</organism>
<comment type="similarity">
    <text evidence="1 6">Belongs to the peptidase M42 family.</text>
</comment>
<name>A0A428K7Q2_9BACT</name>
<dbReference type="GO" id="GO:0046872">
    <property type="term" value="F:metal ion binding"/>
    <property type="evidence" value="ECO:0007669"/>
    <property type="project" value="UniProtKB-UniRule"/>
</dbReference>
<dbReference type="SUPFAM" id="SSF53187">
    <property type="entry name" value="Zn-dependent exopeptidases"/>
    <property type="match status" value="1"/>
</dbReference>
<protein>
    <submittedName>
        <fullName evidence="9">M42 family peptidase</fullName>
    </submittedName>
</protein>
<feature type="binding site" evidence="8">
    <location>
        <position position="177"/>
    </location>
    <ligand>
        <name>Zn(2+)</name>
        <dbReference type="ChEBI" id="CHEBI:29105"/>
        <label>1</label>
    </ligand>
</feature>
<dbReference type="GO" id="GO:0004177">
    <property type="term" value="F:aminopeptidase activity"/>
    <property type="evidence" value="ECO:0007669"/>
    <property type="project" value="UniProtKB-UniRule"/>
</dbReference>
<proteinExistence type="inferred from homology"/>
<evidence type="ECO:0000256" key="8">
    <source>
        <dbReference type="PIRSR" id="PIRSR001123-2"/>
    </source>
</evidence>
<feature type="binding site" evidence="8">
    <location>
        <position position="321"/>
    </location>
    <ligand>
        <name>Zn(2+)</name>
        <dbReference type="ChEBI" id="CHEBI:29105"/>
        <label>2</label>
    </ligand>
</feature>
<dbReference type="AlphaFoldDB" id="A0A428K7Q2"/>
<evidence type="ECO:0000256" key="2">
    <source>
        <dbReference type="ARBA" id="ARBA00022438"/>
    </source>
</evidence>
<feature type="active site" description="Proton acceptor" evidence="7">
    <location>
        <position position="211"/>
    </location>
</feature>
<dbReference type="Gene3D" id="3.40.630.10">
    <property type="entry name" value="Zn peptidases"/>
    <property type="match status" value="1"/>
</dbReference>
<evidence type="ECO:0000256" key="3">
    <source>
        <dbReference type="ARBA" id="ARBA00022670"/>
    </source>
</evidence>
<dbReference type="PANTHER" id="PTHR32481">
    <property type="entry name" value="AMINOPEPTIDASE"/>
    <property type="match status" value="1"/>
</dbReference>
<evidence type="ECO:0000256" key="6">
    <source>
        <dbReference type="PIRNR" id="PIRNR001123"/>
    </source>
</evidence>
<sequence length="356" mass="39933">MRLESFDFLQKYLNNPSPTGFEMEGQKIWLDYLKPYIDEYFVDTYGTVVGVINPEAEYKVVIEAHADEISYFVNFITESGFLYLRKNGGSDPLVAPSKRVNIHTKKGIVKAVFGWPAIHVRKVEQDKAPTIETVFLDCGASSKEEVEAMGIHVGSVVTFEDEFTVLNDRFYVGRALDNRIGGFMIAEVARRLKEEGKKLPFGLYIVNAVQEEIGLRGAEMIAHRIKPDVAIVTDVIHDTQSPMYEKKTSGDLFCGKGPVITYGPAVQNNLRELIIETAQSAEIPFQRAAATRATGTDTDAFAYSHSGVASALISLPLKYMHTTVETVHKDDVQSVINLIYETLLRIEDKHDFRYFS</sequence>
<feature type="binding site" evidence="8">
    <location>
        <position position="65"/>
    </location>
    <ligand>
        <name>Zn(2+)</name>
        <dbReference type="ChEBI" id="CHEBI:29105"/>
        <label>1</label>
    </ligand>
</feature>
<evidence type="ECO:0000313" key="9">
    <source>
        <dbReference type="EMBL" id="RSK42476.1"/>
    </source>
</evidence>
<feature type="binding site" evidence="8">
    <location>
        <position position="234"/>
    </location>
    <ligand>
        <name>Zn(2+)</name>
        <dbReference type="ChEBI" id="CHEBI:29105"/>
        <label>1</label>
    </ligand>
</feature>
<evidence type="ECO:0000256" key="4">
    <source>
        <dbReference type="ARBA" id="ARBA00022723"/>
    </source>
</evidence>
<dbReference type="GO" id="GO:0006508">
    <property type="term" value="P:proteolysis"/>
    <property type="evidence" value="ECO:0007669"/>
    <property type="project" value="UniProtKB-KW"/>
</dbReference>
<dbReference type="PANTHER" id="PTHR32481:SF0">
    <property type="entry name" value="AMINOPEPTIDASE YPDE-RELATED"/>
    <property type="match status" value="1"/>
</dbReference>
<keyword evidence="5" id="KW-0378">Hydrolase</keyword>
<keyword evidence="3" id="KW-0645">Protease</keyword>